<dbReference type="InterPro" id="IPR025314">
    <property type="entry name" value="DUF4219"/>
</dbReference>
<feature type="domain" description="DUF4219" evidence="1">
    <location>
        <begin position="26"/>
        <end position="52"/>
    </location>
</feature>
<keyword evidence="3" id="KW-1185">Reference proteome</keyword>
<proteinExistence type="predicted"/>
<sequence length="140" mass="15635">MSSPPETSAATERTTVSSGAVELPMLTRTNYHEWSLVMKVSLEALGLWKAVESEKVERRDDRMALAAVLRGVPSELKATLAVKNTAKEAWEAVNKMCVGEDRVKNANRQRLLKEFENLQWKDGELTDDFAVRVNTIVCGL</sequence>
<dbReference type="EMBL" id="CP144745">
    <property type="protein sequence ID" value="WVZ51861.1"/>
    <property type="molecule type" value="Genomic_DNA"/>
</dbReference>
<evidence type="ECO:0000259" key="1">
    <source>
        <dbReference type="Pfam" id="PF13961"/>
    </source>
</evidence>
<dbReference type="Pfam" id="PF13961">
    <property type="entry name" value="DUF4219"/>
    <property type="match status" value="1"/>
</dbReference>
<protein>
    <recommendedName>
        <fullName evidence="1">DUF4219 domain-containing protein</fullName>
    </recommendedName>
</protein>
<evidence type="ECO:0000313" key="3">
    <source>
        <dbReference type="Proteomes" id="UP001341281"/>
    </source>
</evidence>
<reference evidence="2 3" key="1">
    <citation type="submission" date="2024-02" db="EMBL/GenBank/DDBJ databases">
        <title>High-quality chromosome-scale genome assembly of Pensacola bahiagrass (Paspalum notatum Flugge var. saurae).</title>
        <authorList>
            <person name="Vega J.M."/>
            <person name="Podio M."/>
            <person name="Orjuela J."/>
            <person name="Siena L.A."/>
            <person name="Pessino S.C."/>
            <person name="Combes M.C."/>
            <person name="Mariac C."/>
            <person name="Albertini E."/>
            <person name="Pupilli F."/>
            <person name="Ortiz J.P.A."/>
            <person name="Leblanc O."/>
        </authorList>
    </citation>
    <scope>NUCLEOTIDE SEQUENCE [LARGE SCALE GENOMIC DNA]</scope>
    <source>
        <strain evidence="2">R1</strain>
        <tissue evidence="2">Leaf</tissue>
    </source>
</reference>
<dbReference type="AlphaFoldDB" id="A0AAQ3PRT4"/>
<dbReference type="PANTHER" id="PTHR35317">
    <property type="entry name" value="OS04G0629600 PROTEIN"/>
    <property type="match status" value="1"/>
</dbReference>
<organism evidence="2 3">
    <name type="scientific">Paspalum notatum var. saurae</name>
    <dbReference type="NCBI Taxonomy" id="547442"/>
    <lineage>
        <taxon>Eukaryota</taxon>
        <taxon>Viridiplantae</taxon>
        <taxon>Streptophyta</taxon>
        <taxon>Embryophyta</taxon>
        <taxon>Tracheophyta</taxon>
        <taxon>Spermatophyta</taxon>
        <taxon>Magnoliopsida</taxon>
        <taxon>Liliopsida</taxon>
        <taxon>Poales</taxon>
        <taxon>Poaceae</taxon>
        <taxon>PACMAD clade</taxon>
        <taxon>Panicoideae</taxon>
        <taxon>Andropogonodae</taxon>
        <taxon>Paspaleae</taxon>
        <taxon>Paspalinae</taxon>
        <taxon>Paspalum</taxon>
    </lineage>
</organism>
<accession>A0AAQ3PRT4</accession>
<dbReference type="PANTHER" id="PTHR35317:SF38">
    <property type="entry name" value="RNA-DIRECTED DNA POLYMERASE"/>
    <property type="match status" value="1"/>
</dbReference>
<dbReference type="Proteomes" id="UP001341281">
    <property type="component" value="Chromosome 01"/>
</dbReference>
<evidence type="ECO:0000313" key="2">
    <source>
        <dbReference type="EMBL" id="WVZ51861.1"/>
    </source>
</evidence>
<gene>
    <name evidence="2" type="ORF">U9M48_002964</name>
</gene>
<name>A0AAQ3PRT4_PASNO</name>